<feature type="region of interest" description="Disordered" evidence="1">
    <location>
        <begin position="325"/>
        <end position="347"/>
    </location>
</feature>
<accession>A0ABR4JE91</accession>
<evidence type="ECO:0008006" key="4">
    <source>
        <dbReference type="Google" id="ProtNLM"/>
    </source>
</evidence>
<comment type="caution">
    <text evidence="2">The sequence shown here is derived from an EMBL/GenBank/DDBJ whole genome shotgun (WGS) entry which is preliminary data.</text>
</comment>
<feature type="compositionally biased region" description="Basic and acidic residues" evidence="1">
    <location>
        <begin position="679"/>
        <end position="689"/>
    </location>
</feature>
<feature type="region of interest" description="Disordered" evidence="1">
    <location>
        <begin position="278"/>
        <end position="311"/>
    </location>
</feature>
<feature type="region of interest" description="Disordered" evidence="1">
    <location>
        <begin position="64"/>
        <end position="88"/>
    </location>
</feature>
<feature type="compositionally biased region" description="Polar residues" evidence="1">
    <location>
        <begin position="280"/>
        <end position="296"/>
    </location>
</feature>
<protein>
    <recommendedName>
        <fullName evidence="4">Serine-threonine rich protein</fullName>
    </recommendedName>
</protein>
<evidence type="ECO:0000313" key="3">
    <source>
        <dbReference type="Proteomes" id="UP001610446"/>
    </source>
</evidence>
<feature type="compositionally biased region" description="Basic residues" evidence="1">
    <location>
        <begin position="64"/>
        <end position="75"/>
    </location>
</feature>
<feature type="region of interest" description="Disordered" evidence="1">
    <location>
        <begin position="370"/>
        <end position="405"/>
    </location>
</feature>
<feature type="compositionally biased region" description="Basic and acidic residues" evidence="1">
    <location>
        <begin position="193"/>
        <end position="202"/>
    </location>
</feature>
<sequence>MTLTTLSQTGIRTLSRTSYSTNPHTIPPSAPLINPSYQYRTLWYSCHEDESRPRQRRARILYQHHHHPRCRHPRLAQKGQEGSNEGDPWEFKRRWAANTFKAFPAEDWSPDRQWNDLWNSQSTRARRRMERIKKEIDADPYAAVFGRRHEPLDFPRLEETFTTLWNSFLGLGSGFVKEGKSKNSSSTASPGDDAAKKSDRISYDPSDPVLYLNAKPRSPSGVSARGDGLEFDPISGRMVQKAPKLVEEDAEHKPTDSNRDRLATYNFLKEYQKRSGRLNAGTSEIETTASDSTQKAPANISMPPEVSPGLSASEIRSLAADFSSPKTLDSAANSKDVESPHGQASSVAATQTGLDSMATFPEVTSDAIRAVPPRTEDQTEAPAPTSDVESHITPQSMGPESWSLDVSDVTNSEPLVEHKGQEQALDRVGFLSRRGEESPVPAPEIIQEQYLIHEEDSNLDLLRANDIRAVYEPRRSSIKSEVEAEEAEADKGFNWHSASNATFFTSPTPHAEPPTEHSKSMSVPPEKSTPVDSIQVAERTPEGLFQNEKPAAEASGSTESSPAEVYRIFVYDPSSIRVTEAETLSSLQPSTEHLHPAEVLTSLANPAKFLPCLNKMRAEGYEIVSGGEDILVFRKALSTPKQNVQGQESAAETVGSESIDTAPEQPTATGFYTGNRLSRAGESHQEKQRSRTSTALRRMLISGAATAGTFYAIGVVVEYFRTGGVDGWGVDGFTVFESERRHRDA</sequence>
<name>A0ABR4JE91_9EURO</name>
<feature type="region of interest" description="Disordered" evidence="1">
    <location>
        <begin position="179"/>
        <end position="261"/>
    </location>
</feature>
<feature type="compositionally biased region" description="Basic and acidic residues" evidence="1">
    <location>
        <begin position="244"/>
        <end position="261"/>
    </location>
</feature>
<feature type="compositionally biased region" description="Polar residues" evidence="1">
    <location>
        <begin position="642"/>
        <end position="676"/>
    </location>
</feature>
<feature type="region of interest" description="Disordered" evidence="1">
    <location>
        <begin position="502"/>
        <end position="533"/>
    </location>
</feature>
<gene>
    <name evidence="2" type="ORF">BJY01DRAFT_34462</name>
</gene>
<dbReference type="Proteomes" id="UP001610446">
    <property type="component" value="Unassembled WGS sequence"/>
</dbReference>
<dbReference type="EMBL" id="JBFXLU010000146">
    <property type="protein sequence ID" value="KAL2838359.1"/>
    <property type="molecule type" value="Genomic_DNA"/>
</dbReference>
<evidence type="ECO:0000313" key="2">
    <source>
        <dbReference type="EMBL" id="KAL2838359.1"/>
    </source>
</evidence>
<feature type="region of interest" description="Disordered" evidence="1">
    <location>
        <begin position="642"/>
        <end position="691"/>
    </location>
</feature>
<proteinExistence type="predicted"/>
<reference evidence="2 3" key="1">
    <citation type="submission" date="2024-07" db="EMBL/GenBank/DDBJ databases">
        <title>Section-level genome sequencing and comparative genomics of Aspergillus sections Usti and Cavernicolus.</title>
        <authorList>
            <consortium name="Lawrence Berkeley National Laboratory"/>
            <person name="Nybo J.L."/>
            <person name="Vesth T.C."/>
            <person name="Theobald S."/>
            <person name="Frisvad J.C."/>
            <person name="Larsen T.O."/>
            <person name="Kjaerboelling I."/>
            <person name="Rothschild-Mancinelli K."/>
            <person name="Lyhne E.K."/>
            <person name="Kogle M.E."/>
            <person name="Barry K."/>
            <person name="Clum A."/>
            <person name="Na H."/>
            <person name="Ledsgaard L."/>
            <person name="Lin J."/>
            <person name="Lipzen A."/>
            <person name="Kuo A."/>
            <person name="Riley R."/>
            <person name="Mondo S."/>
            <person name="Labutti K."/>
            <person name="Haridas S."/>
            <person name="Pangalinan J."/>
            <person name="Salamov A.A."/>
            <person name="Simmons B.A."/>
            <person name="Magnuson J.K."/>
            <person name="Chen J."/>
            <person name="Drula E."/>
            <person name="Henrissat B."/>
            <person name="Wiebenga A."/>
            <person name="Lubbers R.J."/>
            <person name="Gomes A.C."/>
            <person name="Makela M.R."/>
            <person name="Stajich J."/>
            <person name="Grigoriev I.V."/>
            <person name="Mortensen U.H."/>
            <person name="De Vries R.P."/>
            <person name="Baker S.E."/>
            <person name="Andersen M.R."/>
        </authorList>
    </citation>
    <scope>NUCLEOTIDE SEQUENCE [LARGE SCALE GENOMIC DNA]</scope>
    <source>
        <strain evidence="2 3">CBS 123904</strain>
    </source>
</reference>
<evidence type="ECO:0000256" key="1">
    <source>
        <dbReference type="SAM" id="MobiDB-lite"/>
    </source>
</evidence>
<keyword evidence="3" id="KW-1185">Reference proteome</keyword>
<feature type="region of interest" description="Disordered" evidence="1">
    <location>
        <begin position="540"/>
        <end position="559"/>
    </location>
</feature>
<organism evidence="2 3">
    <name type="scientific">Aspergillus pseudoustus</name>
    <dbReference type="NCBI Taxonomy" id="1810923"/>
    <lineage>
        <taxon>Eukaryota</taxon>
        <taxon>Fungi</taxon>
        <taxon>Dikarya</taxon>
        <taxon>Ascomycota</taxon>
        <taxon>Pezizomycotina</taxon>
        <taxon>Eurotiomycetes</taxon>
        <taxon>Eurotiomycetidae</taxon>
        <taxon>Eurotiales</taxon>
        <taxon>Aspergillaceae</taxon>
        <taxon>Aspergillus</taxon>
        <taxon>Aspergillus subgen. Nidulantes</taxon>
    </lineage>
</organism>